<keyword evidence="2" id="KW-1185">Reference proteome</keyword>
<organism evidence="1 2">
    <name type="scientific">Anthostomella pinea</name>
    <dbReference type="NCBI Taxonomy" id="933095"/>
    <lineage>
        <taxon>Eukaryota</taxon>
        <taxon>Fungi</taxon>
        <taxon>Dikarya</taxon>
        <taxon>Ascomycota</taxon>
        <taxon>Pezizomycotina</taxon>
        <taxon>Sordariomycetes</taxon>
        <taxon>Xylariomycetidae</taxon>
        <taxon>Xylariales</taxon>
        <taxon>Xylariaceae</taxon>
        <taxon>Anthostomella</taxon>
    </lineage>
</organism>
<dbReference type="InterPro" id="IPR011042">
    <property type="entry name" value="6-blade_b-propeller_TolB-like"/>
</dbReference>
<protein>
    <submittedName>
        <fullName evidence="1">Uu.00g110370.m01.CDS01</fullName>
    </submittedName>
</protein>
<dbReference type="SUPFAM" id="SSF101898">
    <property type="entry name" value="NHL repeat"/>
    <property type="match status" value="1"/>
</dbReference>
<dbReference type="AlphaFoldDB" id="A0AAI8YG90"/>
<reference evidence="1" key="1">
    <citation type="submission" date="2023-10" db="EMBL/GenBank/DDBJ databases">
        <authorList>
            <person name="Hackl T."/>
        </authorList>
    </citation>
    <scope>NUCLEOTIDE SEQUENCE</scope>
</reference>
<comment type="caution">
    <text evidence="1">The sequence shown here is derived from an EMBL/GenBank/DDBJ whole genome shotgun (WGS) entry which is preliminary data.</text>
</comment>
<evidence type="ECO:0000313" key="2">
    <source>
        <dbReference type="Proteomes" id="UP001295740"/>
    </source>
</evidence>
<proteinExistence type="predicted"/>
<dbReference type="Gene3D" id="2.120.10.30">
    <property type="entry name" value="TolB, C-terminal domain"/>
    <property type="match status" value="1"/>
</dbReference>
<name>A0AAI8YG90_9PEZI</name>
<sequence>MSRIKTTYLDQAFYNSSLAEGPELESYVEPFAHTPSTGGTAIDAAGTVYNSDTDSQRIIAIAPNGTMATLVQDSRLLWVDAMWIDTRQRLWLPAAQLNRGVPFGDGTNRIVKPLLVFTLQLDVGPPANDHA</sequence>
<evidence type="ECO:0000313" key="1">
    <source>
        <dbReference type="EMBL" id="CAJ2503643.1"/>
    </source>
</evidence>
<dbReference type="EMBL" id="CAUWAG010000006">
    <property type="protein sequence ID" value="CAJ2503643.1"/>
    <property type="molecule type" value="Genomic_DNA"/>
</dbReference>
<gene>
    <name evidence="1" type="ORF">KHLLAP_LOCUS4111</name>
</gene>
<dbReference type="Proteomes" id="UP001295740">
    <property type="component" value="Unassembled WGS sequence"/>
</dbReference>
<accession>A0AAI8YG90</accession>